<dbReference type="EMBL" id="WNKW01000001">
    <property type="protein sequence ID" value="MTW31294.1"/>
    <property type="molecule type" value="Genomic_DNA"/>
</dbReference>
<evidence type="ECO:0000313" key="3">
    <source>
        <dbReference type="Proteomes" id="UP000735592"/>
    </source>
</evidence>
<keyword evidence="3" id="KW-1185">Reference proteome</keyword>
<gene>
    <name evidence="2" type="ORF">GM655_00480</name>
</gene>
<dbReference type="RefSeq" id="WP_155432697.1">
    <property type="nucleotide sequence ID" value="NZ_JBHLXK010000001.1"/>
</dbReference>
<evidence type="ECO:0000313" key="2">
    <source>
        <dbReference type="EMBL" id="MTW31294.1"/>
    </source>
</evidence>
<organism evidence="2 3">
    <name type="scientific">Pseudoduganella danionis</name>
    <dbReference type="NCBI Taxonomy" id="1890295"/>
    <lineage>
        <taxon>Bacteria</taxon>
        <taxon>Pseudomonadati</taxon>
        <taxon>Pseudomonadota</taxon>
        <taxon>Betaproteobacteria</taxon>
        <taxon>Burkholderiales</taxon>
        <taxon>Oxalobacteraceae</taxon>
        <taxon>Telluria group</taxon>
        <taxon>Pseudoduganella</taxon>
    </lineage>
</organism>
<feature type="region of interest" description="Disordered" evidence="1">
    <location>
        <begin position="207"/>
        <end position="227"/>
    </location>
</feature>
<comment type="caution">
    <text evidence="2">The sequence shown here is derived from an EMBL/GenBank/DDBJ whole genome shotgun (WGS) entry which is preliminary data.</text>
</comment>
<accession>A0ABW9SID6</accession>
<sequence length="278" mass="30186">MTTNVTFPIEFTLKNFHTPKADSYVSNFFANNGHIVMAPDNRSFYKSAGHVNGLEKNGTIYIGTQSIDNYAKKMDIPPVWAARDLAIHELGHVAYQQRDYESNPGDNAPMSAKIDWCLNREAEATFFSFTVAMENHAQGGNLHVPGTDSVPDLYNAMLSALVGIDTRSSLYEKMGIDFAKDIFAHDNKYITYCSDPNNWKKPAYVTPTEPAESGGGGGGGGGGFGGSVAGYTPEPGGYWREVPPKNPSDITTHLSSGYDAIRLVGVSDPLTHSEHPTI</sequence>
<feature type="compositionally biased region" description="Gly residues" evidence="1">
    <location>
        <begin position="213"/>
        <end position="227"/>
    </location>
</feature>
<evidence type="ECO:0000256" key="1">
    <source>
        <dbReference type="SAM" id="MobiDB-lite"/>
    </source>
</evidence>
<protein>
    <submittedName>
        <fullName evidence="2">Uncharacterized protein</fullName>
    </submittedName>
</protein>
<proteinExistence type="predicted"/>
<name>A0ABW9SID6_9BURK</name>
<dbReference type="Proteomes" id="UP000735592">
    <property type="component" value="Unassembled WGS sequence"/>
</dbReference>
<reference evidence="2 3" key="1">
    <citation type="submission" date="2019-11" db="EMBL/GenBank/DDBJ databases">
        <title>Type strains purchased from KCTC, JCM and DSMZ.</title>
        <authorList>
            <person name="Lu H."/>
        </authorList>
    </citation>
    <scope>NUCLEOTIDE SEQUENCE [LARGE SCALE GENOMIC DNA]</scope>
    <source>
        <strain evidence="2 3">DSM 103461</strain>
    </source>
</reference>